<dbReference type="EMBL" id="OMOD01000119">
    <property type="protein sequence ID" value="SPF39330.1"/>
    <property type="molecule type" value="Genomic_DNA"/>
</dbReference>
<evidence type="ECO:0000313" key="3">
    <source>
        <dbReference type="Proteomes" id="UP000238701"/>
    </source>
</evidence>
<sequence>MTSLMVGVFILGTACGALISRIAWIGMDFRRMDEHRREWPEGYRFRSEGHLDVIASAPLD</sequence>
<proteinExistence type="predicted"/>
<dbReference type="Proteomes" id="UP000238701">
    <property type="component" value="Unassembled WGS sequence"/>
</dbReference>
<accession>A0A2U3KIF5</accession>
<evidence type="ECO:0000313" key="2">
    <source>
        <dbReference type="EMBL" id="SPF39330.1"/>
    </source>
</evidence>
<organism evidence="2 3">
    <name type="scientific">Candidatus Sulfotelmatobacter kueseliae</name>
    <dbReference type="NCBI Taxonomy" id="2042962"/>
    <lineage>
        <taxon>Bacteria</taxon>
        <taxon>Pseudomonadati</taxon>
        <taxon>Acidobacteriota</taxon>
        <taxon>Terriglobia</taxon>
        <taxon>Terriglobales</taxon>
        <taxon>Candidatus Korobacteraceae</taxon>
        <taxon>Candidatus Sulfotelmatobacter</taxon>
    </lineage>
</organism>
<keyword evidence="1" id="KW-0472">Membrane</keyword>
<protein>
    <submittedName>
        <fullName evidence="2">Uncharacterized protein</fullName>
    </submittedName>
</protein>
<reference evidence="3" key="1">
    <citation type="submission" date="2018-02" db="EMBL/GenBank/DDBJ databases">
        <authorList>
            <person name="Hausmann B."/>
        </authorList>
    </citation>
    <scope>NUCLEOTIDE SEQUENCE [LARGE SCALE GENOMIC DNA]</scope>
    <source>
        <strain evidence="3">Peat soil MAG SbA1</strain>
    </source>
</reference>
<gene>
    <name evidence="2" type="ORF">SBA1_270045</name>
</gene>
<keyword evidence="1" id="KW-1133">Transmembrane helix</keyword>
<name>A0A2U3KIF5_9BACT</name>
<dbReference type="AlphaFoldDB" id="A0A2U3KIF5"/>
<evidence type="ECO:0000256" key="1">
    <source>
        <dbReference type="SAM" id="Phobius"/>
    </source>
</evidence>
<feature type="transmembrane region" description="Helical" evidence="1">
    <location>
        <begin position="6"/>
        <end position="27"/>
    </location>
</feature>
<keyword evidence="1" id="KW-0812">Transmembrane</keyword>